<gene>
    <name evidence="6" type="ORF">O9G_003712</name>
    <name evidence="7" type="ORF">ROZALSC1DRAFT_28679</name>
</gene>
<reference evidence="9" key="2">
    <citation type="journal article" date="2018" name="Nat. Microbiol.">
        <title>Leveraging single-cell genomics to expand the fungal tree of life.</title>
        <authorList>
            <person name="Ahrendt S.R."/>
            <person name="Quandt C.A."/>
            <person name="Ciobanu D."/>
            <person name="Clum A."/>
            <person name="Salamov A."/>
            <person name="Andreopoulos B."/>
            <person name="Cheng J.F."/>
            <person name="Woyke T."/>
            <person name="Pelin A."/>
            <person name="Henrissat B."/>
            <person name="Reynolds N.K."/>
            <person name="Benny G.L."/>
            <person name="Smith M.E."/>
            <person name="James T.Y."/>
            <person name="Grigoriev I.V."/>
        </authorList>
    </citation>
    <scope>NUCLEOTIDE SEQUENCE [LARGE SCALE GENOMIC DNA]</scope>
    <source>
        <strain evidence="9">CSF55</strain>
    </source>
</reference>
<evidence type="ECO:0000256" key="1">
    <source>
        <dbReference type="ARBA" id="ARBA00004496"/>
    </source>
</evidence>
<dbReference type="InterPro" id="IPR007052">
    <property type="entry name" value="CS_dom"/>
</dbReference>
<sequence length="170" mass="19595">MTLESKELDEQSKLPYSWKQTLQDVDLVIPVPAGTKSKQIRVEISRKKLVVALNNEAPIISGELHKDIIVDDSTWTLDSQKEIQVHLEKKNQMEWWACVIEGHPKVDTTKIQPENSKLSDLDGETRAMVEKMMFDQNQKAMGKPTSDDLKKMEMLKKFQAQHPEMDVTKY</sequence>
<feature type="domain" description="CS" evidence="5">
    <location>
        <begin position="11"/>
        <end position="100"/>
    </location>
</feature>
<dbReference type="InterPro" id="IPR008978">
    <property type="entry name" value="HSP20-like_chaperone"/>
</dbReference>
<reference evidence="7" key="3">
    <citation type="submission" date="2018-08" db="EMBL/GenBank/DDBJ databases">
        <title>Leveraging single-cell genomics to expand the Fungal Tree of Life.</title>
        <authorList>
            <consortium name="DOE Joint Genome Institute"/>
            <person name="Ahrendt S.R."/>
            <person name="Quandt C.A."/>
            <person name="Ciobanu D."/>
            <person name="Clum A."/>
            <person name="Salamov A."/>
            <person name="Andreopoulos B."/>
            <person name="Cheng J.-F."/>
            <person name="Woyke T."/>
            <person name="Pelin A."/>
            <person name="Henrissat B."/>
            <person name="Reynolds N."/>
            <person name="Benny G.L."/>
            <person name="Smith M.E."/>
            <person name="James T.Y."/>
            <person name="Grigoriev I.V."/>
        </authorList>
    </citation>
    <scope>NUCLEOTIDE SEQUENCE</scope>
    <source>
        <strain evidence="7">CSF55</strain>
    </source>
</reference>
<evidence type="ECO:0000256" key="3">
    <source>
        <dbReference type="ARBA" id="ARBA00059400"/>
    </source>
</evidence>
<reference evidence="6 8" key="1">
    <citation type="journal article" date="2013" name="Curr. Biol.">
        <title>Shared signatures of parasitism and phylogenomics unite Cryptomycota and microsporidia.</title>
        <authorList>
            <person name="James T.Y."/>
            <person name="Pelin A."/>
            <person name="Bonen L."/>
            <person name="Ahrendt S."/>
            <person name="Sain D."/>
            <person name="Corradi N."/>
            <person name="Stajich J.E."/>
        </authorList>
    </citation>
    <scope>NUCLEOTIDE SEQUENCE [LARGE SCALE GENOMIC DNA]</scope>
    <source>
        <strain evidence="6">CSF55</strain>
        <strain evidence="6">CSF55</strain>
    </source>
</reference>
<protein>
    <recommendedName>
        <fullName evidence="4">Nuclear movement protein nudC</fullName>
    </recommendedName>
</protein>
<dbReference type="SUPFAM" id="SSF49764">
    <property type="entry name" value="HSP20-like chaperones"/>
    <property type="match status" value="1"/>
</dbReference>
<dbReference type="InterPro" id="IPR037898">
    <property type="entry name" value="NudC_fam"/>
</dbReference>
<evidence type="ECO:0000256" key="2">
    <source>
        <dbReference type="ARBA" id="ARBA00022490"/>
    </source>
</evidence>
<comment type="subcellular location">
    <subcellularLocation>
        <location evidence="1">Cytoplasm</location>
    </subcellularLocation>
</comment>
<dbReference type="GO" id="GO:0005737">
    <property type="term" value="C:cytoplasm"/>
    <property type="evidence" value="ECO:0007669"/>
    <property type="project" value="UniProtKB-SubCell"/>
</dbReference>
<dbReference type="CDD" id="cd06467">
    <property type="entry name" value="p23_NUDC_like"/>
    <property type="match status" value="1"/>
</dbReference>
<dbReference type="Gene3D" id="2.60.40.790">
    <property type="match status" value="1"/>
</dbReference>
<proteinExistence type="predicted"/>
<organism evidence="6 8">
    <name type="scientific">Rozella allomycis (strain CSF55)</name>
    <dbReference type="NCBI Taxonomy" id="988480"/>
    <lineage>
        <taxon>Eukaryota</taxon>
        <taxon>Fungi</taxon>
        <taxon>Fungi incertae sedis</taxon>
        <taxon>Cryptomycota</taxon>
        <taxon>Cryptomycota incertae sedis</taxon>
        <taxon>Rozella</taxon>
    </lineage>
</organism>
<dbReference type="GO" id="GO:0006457">
    <property type="term" value="P:protein folding"/>
    <property type="evidence" value="ECO:0007669"/>
    <property type="project" value="TreeGrafter"/>
</dbReference>
<dbReference type="OMA" id="RQKEMGG"/>
<keyword evidence="2" id="KW-0963">Cytoplasm</keyword>
<dbReference type="Proteomes" id="UP000281549">
    <property type="component" value="Unassembled WGS sequence"/>
</dbReference>
<evidence type="ECO:0000259" key="5">
    <source>
        <dbReference type="PROSITE" id="PS51203"/>
    </source>
</evidence>
<dbReference type="Proteomes" id="UP000030755">
    <property type="component" value="Unassembled WGS sequence"/>
</dbReference>
<evidence type="ECO:0000313" key="7">
    <source>
        <dbReference type="EMBL" id="RKP19758.1"/>
    </source>
</evidence>
<accession>A0A075ARS5</accession>
<evidence type="ECO:0000313" key="9">
    <source>
        <dbReference type="Proteomes" id="UP000281549"/>
    </source>
</evidence>
<evidence type="ECO:0000256" key="4">
    <source>
        <dbReference type="ARBA" id="ARBA00068398"/>
    </source>
</evidence>
<dbReference type="OrthoDB" id="416217at2759"/>
<dbReference type="PANTHER" id="PTHR12356">
    <property type="entry name" value="NUCLEAR MOVEMENT PROTEIN NUDC"/>
    <property type="match status" value="1"/>
</dbReference>
<name>A0A075ARS5_ROZAC</name>
<dbReference type="PANTHER" id="PTHR12356:SF3">
    <property type="entry name" value="NUCLEAR MIGRATION PROTEIN NUDC"/>
    <property type="match status" value="1"/>
</dbReference>
<evidence type="ECO:0000313" key="6">
    <source>
        <dbReference type="EMBL" id="EPZ32981.1"/>
    </source>
</evidence>
<keyword evidence="8" id="KW-1185">Reference proteome</keyword>
<evidence type="ECO:0000313" key="8">
    <source>
        <dbReference type="Proteomes" id="UP000030755"/>
    </source>
</evidence>
<dbReference type="FunFam" id="2.60.40.790:FF:000001">
    <property type="entry name" value="Nuclear migration protein nudC"/>
    <property type="match status" value="1"/>
</dbReference>
<dbReference type="STRING" id="988480.A0A075ARS5"/>
<dbReference type="AlphaFoldDB" id="A0A075ARS5"/>
<dbReference type="HOGENOM" id="CLU_047332_2_0_1"/>
<comment type="function">
    <text evidence="3">Required for nuclear movement. May interact between microtubules and nuclei and/or may be involved in the generation of force used to move nuclei during interphase.</text>
</comment>
<dbReference type="EMBL" id="ML005166">
    <property type="protein sequence ID" value="RKP19758.1"/>
    <property type="molecule type" value="Genomic_DNA"/>
</dbReference>
<dbReference type="Pfam" id="PF04969">
    <property type="entry name" value="CS"/>
    <property type="match status" value="1"/>
</dbReference>
<dbReference type="EMBL" id="KE561091">
    <property type="protein sequence ID" value="EPZ32981.1"/>
    <property type="molecule type" value="Genomic_DNA"/>
</dbReference>
<dbReference type="PROSITE" id="PS51203">
    <property type="entry name" value="CS"/>
    <property type="match status" value="1"/>
</dbReference>
<dbReference type="GO" id="GO:0051082">
    <property type="term" value="F:unfolded protein binding"/>
    <property type="evidence" value="ECO:0007669"/>
    <property type="project" value="TreeGrafter"/>
</dbReference>